<keyword evidence="1" id="KW-1133">Transmembrane helix</keyword>
<name>A0A380X4D0_AVIPA</name>
<reference evidence="2 3" key="1">
    <citation type="submission" date="2018-06" db="EMBL/GenBank/DDBJ databases">
        <authorList>
            <consortium name="Pathogen Informatics"/>
            <person name="Doyle S."/>
        </authorList>
    </citation>
    <scope>NUCLEOTIDE SEQUENCE [LARGE SCALE GENOMIC DNA]</scope>
    <source>
        <strain evidence="2 3">NCTC10926</strain>
    </source>
</reference>
<evidence type="ECO:0000256" key="1">
    <source>
        <dbReference type="SAM" id="Phobius"/>
    </source>
</evidence>
<sequence>MNIHSLYKKHKIFLFVTGLFVPVSSLAVSTTLDGTPKYGEKKT</sequence>
<dbReference type="RefSeq" id="WP_258866890.1">
    <property type="nucleotide sequence ID" value="NZ_UFSW01000001.1"/>
</dbReference>
<keyword evidence="1" id="KW-0472">Membrane</keyword>
<organism evidence="2 3">
    <name type="scientific">Avibacterium paragallinarum</name>
    <name type="common">Haemophilus gallinarum</name>
    <dbReference type="NCBI Taxonomy" id="728"/>
    <lineage>
        <taxon>Bacteria</taxon>
        <taxon>Pseudomonadati</taxon>
        <taxon>Pseudomonadota</taxon>
        <taxon>Gammaproteobacteria</taxon>
        <taxon>Pasteurellales</taxon>
        <taxon>Pasteurellaceae</taxon>
        <taxon>Avibacterium</taxon>
    </lineage>
</organism>
<evidence type="ECO:0000313" key="3">
    <source>
        <dbReference type="Proteomes" id="UP000254620"/>
    </source>
</evidence>
<dbReference type="AlphaFoldDB" id="A0A380X4D0"/>
<gene>
    <name evidence="2" type="ORF">NCTC10926_01352</name>
</gene>
<evidence type="ECO:0000313" key="2">
    <source>
        <dbReference type="EMBL" id="SUU97949.1"/>
    </source>
</evidence>
<feature type="transmembrane region" description="Helical" evidence="1">
    <location>
        <begin position="12"/>
        <end position="32"/>
    </location>
</feature>
<proteinExistence type="predicted"/>
<keyword evidence="1" id="KW-0812">Transmembrane</keyword>
<accession>A0A380X4D0</accession>
<dbReference type="EMBL" id="UFSW01000001">
    <property type="protein sequence ID" value="SUU97949.1"/>
    <property type="molecule type" value="Genomic_DNA"/>
</dbReference>
<dbReference type="Proteomes" id="UP000254620">
    <property type="component" value="Unassembled WGS sequence"/>
</dbReference>
<protein>
    <submittedName>
        <fullName evidence="2">Uncharacterized protein</fullName>
    </submittedName>
</protein>